<dbReference type="SMART" id="SM00822">
    <property type="entry name" value="PKS_KR"/>
    <property type="match status" value="1"/>
</dbReference>
<dbReference type="Pfam" id="PF00106">
    <property type="entry name" value="adh_short"/>
    <property type="match status" value="1"/>
</dbReference>
<dbReference type="Gene3D" id="3.40.50.720">
    <property type="entry name" value="NAD(P)-binding Rossmann-like Domain"/>
    <property type="match status" value="1"/>
</dbReference>
<name>A0A7K0DPM8_9NOCA</name>
<evidence type="ECO:0000313" key="5">
    <source>
        <dbReference type="EMBL" id="MQY27703.1"/>
    </source>
</evidence>
<dbReference type="Proteomes" id="UP000431401">
    <property type="component" value="Unassembled WGS sequence"/>
</dbReference>
<dbReference type="NCBIfam" id="NF005559">
    <property type="entry name" value="PRK07231.1"/>
    <property type="match status" value="1"/>
</dbReference>
<dbReference type="PRINTS" id="PR00081">
    <property type="entry name" value="GDHRDH"/>
</dbReference>
<evidence type="ECO:0000256" key="1">
    <source>
        <dbReference type="ARBA" id="ARBA00006484"/>
    </source>
</evidence>
<protein>
    <submittedName>
        <fullName evidence="5">4-formylbenzenesulfonate dehydrogenase TsaC1/TsaC2</fullName>
        <ecNumber evidence="5">1.2.1.62</ecNumber>
    </submittedName>
</protein>
<dbReference type="GO" id="GO:0018482">
    <property type="term" value="F:4-formylbenzenesulfonate dehydrogenase activity"/>
    <property type="evidence" value="ECO:0007669"/>
    <property type="project" value="UniProtKB-EC"/>
</dbReference>
<dbReference type="PROSITE" id="PS00061">
    <property type="entry name" value="ADH_SHORT"/>
    <property type="match status" value="1"/>
</dbReference>
<dbReference type="PANTHER" id="PTHR43943">
    <property type="entry name" value="DEHYDROGENASE/REDUCTASE (SDR FAMILY) MEMBER 4"/>
    <property type="match status" value="1"/>
</dbReference>
<comment type="similarity">
    <text evidence="1 3">Belongs to the short-chain dehydrogenases/reductases (SDR) family.</text>
</comment>
<keyword evidence="6" id="KW-1185">Reference proteome</keyword>
<dbReference type="CDD" id="cd05233">
    <property type="entry name" value="SDR_c"/>
    <property type="match status" value="1"/>
</dbReference>
<dbReference type="PANTHER" id="PTHR43943:SF2">
    <property type="entry name" value="DEHYDROGENASE_REDUCTASE 4"/>
    <property type="match status" value="1"/>
</dbReference>
<feature type="domain" description="Ketoreductase" evidence="4">
    <location>
        <begin position="23"/>
        <end position="218"/>
    </location>
</feature>
<dbReference type="FunFam" id="3.40.50.720:FF:000084">
    <property type="entry name" value="Short-chain dehydrogenase reductase"/>
    <property type="match status" value="1"/>
</dbReference>
<dbReference type="SUPFAM" id="SSF51735">
    <property type="entry name" value="NAD(P)-binding Rossmann-fold domains"/>
    <property type="match status" value="1"/>
</dbReference>
<gene>
    <name evidence="5" type="primary">tsaC1_1</name>
    <name evidence="5" type="ORF">NRB56_32860</name>
</gene>
<evidence type="ECO:0000259" key="4">
    <source>
        <dbReference type="SMART" id="SM00822"/>
    </source>
</evidence>
<comment type="caution">
    <text evidence="5">The sequence shown here is derived from an EMBL/GenBank/DDBJ whole genome shotgun (WGS) entry which is preliminary data.</text>
</comment>
<sequence>MANDDARPEVTRTPARLFDLTGKVALVTGGSRGLGRAIVLGLAAAGADVVIASRKLGACAAVAAEVEALGRKALPVACHVGHWDDLGALADRAYEHFGKVDILVNNAGLSPLAPSSAQTAEDLFDKVVAVNFKGPFRLSALIAERMAAGDGGSVISISSSGALRPSPNFGPYAGSKAALNAISVAFAQEFAPKVRFNVISPGGFYTDISKGWATPGAEVPGAPLGRFGYPDEIVTAALYFASDASSYTTGSLLRVDGLEPV</sequence>
<dbReference type="OrthoDB" id="286404at2"/>
<dbReference type="InterPro" id="IPR036291">
    <property type="entry name" value="NAD(P)-bd_dom_sf"/>
</dbReference>
<dbReference type="EMBL" id="WEGI01000006">
    <property type="protein sequence ID" value="MQY27703.1"/>
    <property type="molecule type" value="Genomic_DNA"/>
</dbReference>
<reference evidence="5 6" key="1">
    <citation type="submission" date="2019-10" db="EMBL/GenBank/DDBJ databases">
        <title>Nocardia macrotermitis sp. nov. and Nocardia aurantia sp. nov., isolated from the gut of fungus growing-termite Macrotermes natalensis.</title>
        <authorList>
            <person name="Benndorf R."/>
            <person name="Schwitalla J."/>
            <person name="Martin K."/>
            <person name="De Beer W."/>
            <person name="Kaster A.-K."/>
            <person name="Vollmers J."/>
            <person name="Poulsen M."/>
            <person name="Beemelmanns C."/>
        </authorList>
    </citation>
    <scope>NUCLEOTIDE SEQUENCE [LARGE SCALE GENOMIC DNA]</scope>
    <source>
        <strain evidence="5 6">RB56</strain>
    </source>
</reference>
<keyword evidence="2 5" id="KW-0560">Oxidoreductase</keyword>
<evidence type="ECO:0000256" key="3">
    <source>
        <dbReference type="RuleBase" id="RU000363"/>
    </source>
</evidence>
<dbReference type="EC" id="1.2.1.62" evidence="5"/>
<dbReference type="RefSeq" id="WP_153342940.1">
    <property type="nucleotide sequence ID" value="NZ_WEGI01000006.1"/>
</dbReference>
<evidence type="ECO:0000256" key="2">
    <source>
        <dbReference type="ARBA" id="ARBA00023002"/>
    </source>
</evidence>
<dbReference type="InterPro" id="IPR057326">
    <property type="entry name" value="KR_dom"/>
</dbReference>
<dbReference type="InterPro" id="IPR020904">
    <property type="entry name" value="Sc_DH/Rdtase_CS"/>
</dbReference>
<proteinExistence type="inferred from homology"/>
<dbReference type="AlphaFoldDB" id="A0A7K0DPM8"/>
<accession>A0A7K0DPM8</accession>
<organism evidence="5 6">
    <name type="scientific">Nocardia aurantia</name>
    <dbReference type="NCBI Taxonomy" id="2585199"/>
    <lineage>
        <taxon>Bacteria</taxon>
        <taxon>Bacillati</taxon>
        <taxon>Actinomycetota</taxon>
        <taxon>Actinomycetes</taxon>
        <taxon>Mycobacteriales</taxon>
        <taxon>Nocardiaceae</taxon>
        <taxon>Nocardia</taxon>
    </lineage>
</organism>
<dbReference type="PRINTS" id="PR00080">
    <property type="entry name" value="SDRFAMILY"/>
</dbReference>
<evidence type="ECO:0000313" key="6">
    <source>
        <dbReference type="Proteomes" id="UP000431401"/>
    </source>
</evidence>
<dbReference type="InterPro" id="IPR002347">
    <property type="entry name" value="SDR_fam"/>
</dbReference>